<evidence type="ECO:0000256" key="5">
    <source>
        <dbReference type="SAM" id="MobiDB-lite"/>
    </source>
</evidence>
<dbReference type="EMBL" id="MSFL01000003">
    <property type="protein sequence ID" value="PWY89954.1"/>
    <property type="molecule type" value="Genomic_DNA"/>
</dbReference>
<gene>
    <name evidence="7" type="ORF">BO70DRAFT_377171</name>
</gene>
<dbReference type="OrthoDB" id="4490807at2759"/>
<feature type="transmembrane region" description="Helical" evidence="6">
    <location>
        <begin position="136"/>
        <end position="158"/>
    </location>
</feature>
<keyword evidence="2 6" id="KW-0812">Transmembrane</keyword>
<dbReference type="Proteomes" id="UP000247233">
    <property type="component" value="Unassembled WGS sequence"/>
</dbReference>
<sequence length="332" mass="35728">MPFGMGEDGYGPGDGTGQQTTEEYWDSRTTLAAWYDSLTTEYADETTTAMPTATDMQTTTKHTRPDHGTMMTITTQQWTTIPSIDATTGSISQTTTTTTTTSEATTQATTMSSSTSSASSNSAGDGGSSSGSNTTAIAIAVPVAVVGVAIIAGLLFFLMRRRRQRSRIPPPDPQDNMRTVPRQAGPQNGSTWEFGPASSHDVPFSGPIPGRPVTHHSQSSVDSTRHIDASSSSQNLTTAAQSAPDEEPAMQDYSERHEARISMPVISQSIPVWQEPRHDRPTSPFDHPLDDSISEISHMSDPRQSAAHHRDLDDISSVSSFEDDERRPAISP</sequence>
<evidence type="ECO:0000256" key="4">
    <source>
        <dbReference type="ARBA" id="ARBA00023136"/>
    </source>
</evidence>
<dbReference type="AlphaFoldDB" id="A0A317WU61"/>
<dbReference type="PANTHER" id="PTHR15549:SF30">
    <property type="entry name" value="MID2 DOMAIN-CONTAINING PROTEIN"/>
    <property type="match status" value="1"/>
</dbReference>
<evidence type="ECO:0000256" key="3">
    <source>
        <dbReference type="ARBA" id="ARBA00022989"/>
    </source>
</evidence>
<dbReference type="VEuPathDB" id="FungiDB:BO70DRAFT_377171"/>
<organism evidence="7 8">
    <name type="scientific">Aspergillus heteromorphus CBS 117.55</name>
    <dbReference type="NCBI Taxonomy" id="1448321"/>
    <lineage>
        <taxon>Eukaryota</taxon>
        <taxon>Fungi</taxon>
        <taxon>Dikarya</taxon>
        <taxon>Ascomycota</taxon>
        <taxon>Pezizomycotina</taxon>
        <taxon>Eurotiomycetes</taxon>
        <taxon>Eurotiomycetidae</taxon>
        <taxon>Eurotiales</taxon>
        <taxon>Aspergillaceae</taxon>
        <taxon>Aspergillus</taxon>
        <taxon>Aspergillus subgen. Circumdati</taxon>
    </lineage>
</organism>
<reference evidence="7 8" key="1">
    <citation type="submission" date="2016-12" db="EMBL/GenBank/DDBJ databases">
        <title>The genomes of Aspergillus section Nigri reveals drivers in fungal speciation.</title>
        <authorList>
            <consortium name="DOE Joint Genome Institute"/>
            <person name="Vesth T.C."/>
            <person name="Nybo J."/>
            <person name="Theobald S."/>
            <person name="Brandl J."/>
            <person name="Frisvad J.C."/>
            <person name="Nielsen K.F."/>
            <person name="Lyhne E.K."/>
            <person name="Kogle M.E."/>
            <person name="Kuo A."/>
            <person name="Riley R."/>
            <person name="Clum A."/>
            <person name="Nolan M."/>
            <person name="Lipzen A."/>
            <person name="Salamov A."/>
            <person name="Henrissat B."/>
            <person name="Wiebenga A."/>
            <person name="De Vries R.P."/>
            <person name="Grigoriev I.V."/>
            <person name="Mortensen U.H."/>
            <person name="Andersen M.R."/>
            <person name="Baker S.E."/>
        </authorList>
    </citation>
    <scope>NUCLEOTIDE SEQUENCE [LARGE SCALE GENOMIC DNA]</scope>
    <source>
        <strain evidence="7 8">CBS 117.55</strain>
    </source>
</reference>
<keyword evidence="8" id="KW-1185">Reference proteome</keyword>
<keyword evidence="3 6" id="KW-1133">Transmembrane helix</keyword>
<name>A0A317WU61_9EURO</name>
<dbReference type="GeneID" id="37067414"/>
<evidence type="ECO:0008006" key="9">
    <source>
        <dbReference type="Google" id="ProtNLM"/>
    </source>
</evidence>
<comment type="caution">
    <text evidence="7">The sequence shown here is derived from an EMBL/GenBank/DDBJ whole genome shotgun (WGS) entry which is preliminary data.</text>
</comment>
<evidence type="ECO:0000256" key="6">
    <source>
        <dbReference type="SAM" id="Phobius"/>
    </source>
</evidence>
<proteinExistence type="predicted"/>
<feature type="compositionally biased region" description="Low complexity" evidence="5">
    <location>
        <begin position="88"/>
        <end position="123"/>
    </location>
</feature>
<keyword evidence="4 6" id="KW-0472">Membrane</keyword>
<dbReference type="GO" id="GO:0071944">
    <property type="term" value="C:cell periphery"/>
    <property type="evidence" value="ECO:0007669"/>
    <property type="project" value="UniProtKB-ARBA"/>
</dbReference>
<evidence type="ECO:0000313" key="8">
    <source>
        <dbReference type="Proteomes" id="UP000247233"/>
    </source>
</evidence>
<dbReference type="PANTHER" id="PTHR15549">
    <property type="entry name" value="PAIRED IMMUNOGLOBULIN-LIKE TYPE 2 RECEPTOR"/>
    <property type="match status" value="1"/>
</dbReference>
<feature type="region of interest" description="Disordered" evidence="5">
    <location>
        <begin position="166"/>
        <end position="253"/>
    </location>
</feature>
<evidence type="ECO:0000256" key="2">
    <source>
        <dbReference type="ARBA" id="ARBA00022692"/>
    </source>
</evidence>
<evidence type="ECO:0000313" key="7">
    <source>
        <dbReference type="EMBL" id="PWY89954.1"/>
    </source>
</evidence>
<feature type="region of interest" description="Disordered" evidence="5">
    <location>
        <begin position="1"/>
        <end position="20"/>
    </location>
</feature>
<feature type="compositionally biased region" description="Gly residues" evidence="5">
    <location>
        <begin position="1"/>
        <end position="16"/>
    </location>
</feature>
<evidence type="ECO:0000256" key="1">
    <source>
        <dbReference type="ARBA" id="ARBA00004167"/>
    </source>
</evidence>
<accession>A0A317WU61</accession>
<dbReference type="RefSeq" id="XP_025402785.1">
    <property type="nucleotide sequence ID" value="XM_025545177.1"/>
</dbReference>
<feature type="compositionally biased region" description="Polar residues" evidence="5">
    <location>
        <begin position="229"/>
        <end position="241"/>
    </location>
</feature>
<protein>
    <recommendedName>
        <fullName evidence="9">Mid2 domain-containing protein</fullName>
    </recommendedName>
</protein>
<dbReference type="GO" id="GO:0016020">
    <property type="term" value="C:membrane"/>
    <property type="evidence" value="ECO:0007669"/>
    <property type="project" value="UniProtKB-SubCell"/>
</dbReference>
<dbReference type="InterPro" id="IPR051694">
    <property type="entry name" value="Immunoregulatory_rcpt-like"/>
</dbReference>
<feature type="region of interest" description="Disordered" evidence="5">
    <location>
        <begin position="88"/>
        <end position="132"/>
    </location>
</feature>
<feature type="region of interest" description="Disordered" evidence="5">
    <location>
        <begin position="271"/>
        <end position="332"/>
    </location>
</feature>
<comment type="subcellular location">
    <subcellularLocation>
        <location evidence="1">Membrane</location>
        <topology evidence="1">Single-pass membrane protein</topology>
    </subcellularLocation>
</comment>